<evidence type="ECO:0000313" key="1">
    <source>
        <dbReference type="EMBL" id="CAD9281946.1"/>
    </source>
</evidence>
<dbReference type="EMBL" id="HBGK01021281">
    <property type="protein sequence ID" value="CAD9281946.1"/>
    <property type="molecule type" value="Transcribed_RNA"/>
</dbReference>
<name>A0A7S1UY62_9STRA</name>
<protein>
    <submittedName>
        <fullName evidence="1">Uncharacterized protein</fullName>
    </submittedName>
</protein>
<accession>A0A7S1UY62</accession>
<dbReference type="AlphaFoldDB" id="A0A7S1UY62"/>
<organism evidence="1">
    <name type="scientific">Grammatophora oceanica</name>
    <dbReference type="NCBI Taxonomy" id="210454"/>
    <lineage>
        <taxon>Eukaryota</taxon>
        <taxon>Sar</taxon>
        <taxon>Stramenopiles</taxon>
        <taxon>Ochrophyta</taxon>
        <taxon>Bacillariophyta</taxon>
        <taxon>Fragilariophyceae</taxon>
        <taxon>Fragilariophycidae</taxon>
        <taxon>Rhabdonematales</taxon>
        <taxon>Grammatophoraceae</taxon>
        <taxon>Grammatophora</taxon>
    </lineage>
</organism>
<gene>
    <name evidence="1" type="ORF">GOCE00092_LOCUS10857</name>
</gene>
<reference evidence="1" key="1">
    <citation type="submission" date="2021-01" db="EMBL/GenBank/DDBJ databases">
        <authorList>
            <person name="Corre E."/>
            <person name="Pelletier E."/>
            <person name="Niang G."/>
            <person name="Scheremetjew M."/>
            <person name="Finn R."/>
            <person name="Kale V."/>
            <person name="Holt S."/>
            <person name="Cochrane G."/>
            <person name="Meng A."/>
            <person name="Brown T."/>
            <person name="Cohen L."/>
        </authorList>
    </citation>
    <scope>NUCLEOTIDE SEQUENCE</scope>
    <source>
        <strain evidence="1">CCMP 410</strain>
    </source>
</reference>
<sequence>MATSIMTTRASITGIVGLDGLELEVESTKPEDSTIVKTLFGEALGAVVNENAPPFPSGEALEQIQPGSSTVVMRNTFVDEGLRISRNEEKFQEVYVWRRREFASFDYL</sequence>
<proteinExistence type="predicted"/>